<keyword evidence="3" id="KW-1185">Reference proteome</keyword>
<proteinExistence type="predicted"/>
<accession>A0A0L0VW27</accession>
<feature type="region of interest" description="Disordered" evidence="1">
    <location>
        <begin position="159"/>
        <end position="191"/>
    </location>
</feature>
<evidence type="ECO:0000256" key="1">
    <source>
        <dbReference type="SAM" id="MobiDB-lite"/>
    </source>
</evidence>
<dbReference type="Proteomes" id="UP000054564">
    <property type="component" value="Unassembled WGS sequence"/>
</dbReference>
<dbReference type="STRING" id="1165861.A0A0L0VW27"/>
<dbReference type="EMBL" id="AJIL01000018">
    <property type="protein sequence ID" value="KNF03215.1"/>
    <property type="molecule type" value="Genomic_DNA"/>
</dbReference>
<gene>
    <name evidence="2" type="ORF">PSTG_03480</name>
</gene>
<sequence length="336" mass="37358">MDVYATNEKQPVEVQKTLNICRSLNELPTKMTPKRFIQVFLGSADSQIAYLRRIWAIPKGLPSTLEVLGGVRDQILKTDGGEKAWSEFIQQEAIKLLTAQQPPRGYYPNGCYHSSTTLKAAVLKDHELDMQDKALTTDHMPFLYNIILATLMHWPHAPAQDKPAEASGEGDGDRDASKAFVNGLDEDDPSTLPEEMGGVSYVYLSGAGQSDHRLRRMATTICPMVAFGRNRRHNSLQLTISIGFVACGVTEWVHDYLNYLGLCSSRRTANSALRTLSKEGEANLRSVMRDRKYADVAPSICIDNIDLEQHLFAACATFQLSPRCFSPHARASNPKL</sequence>
<dbReference type="AlphaFoldDB" id="A0A0L0VW27"/>
<evidence type="ECO:0000313" key="2">
    <source>
        <dbReference type="EMBL" id="KNF03215.1"/>
    </source>
</evidence>
<organism evidence="2 3">
    <name type="scientific">Puccinia striiformis f. sp. tritici PST-78</name>
    <dbReference type="NCBI Taxonomy" id="1165861"/>
    <lineage>
        <taxon>Eukaryota</taxon>
        <taxon>Fungi</taxon>
        <taxon>Dikarya</taxon>
        <taxon>Basidiomycota</taxon>
        <taxon>Pucciniomycotina</taxon>
        <taxon>Pucciniomycetes</taxon>
        <taxon>Pucciniales</taxon>
        <taxon>Pucciniaceae</taxon>
        <taxon>Puccinia</taxon>
    </lineage>
</organism>
<evidence type="ECO:0000313" key="3">
    <source>
        <dbReference type="Proteomes" id="UP000054564"/>
    </source>
</evidence>
<protein>
    <submittedName>
        <fullName evidence="2">Uncharacterized protein</fullName>
    </submittedName>
</protein>
<reference evidence="3" key="1">
    <citation type="submission" date="2014-03" db="EMBL/GenBank/DDBJ databases">
        <title>The Genome Sequence of Puccinia striiformis f. sp. tritici PST-78.</title>
        <authorList>
            <consortium name="The Broad Institute Genome Sequencing Platform"/>
            <person name="Cuomo C."/>
            <person name="Hulbert S."/>
            <person name="Chen X."/>
            <person name="Walker B."/>
            <person name="Young S.K."/>
            <person name="Zeng Q."/>
            <person name="Gargeya S."/>
            <person name="Fitzgerald M."/>
            <person name="Haas B."/>
            <person name="Abouelleil A."/>
            <person name="Alvarado L."/>
            <person name="Arachchi H.M."/>
            <person name="Berlin A.M."/>
            <person name="Chapman S.B."/>
            <person name="Goldberg J."/>
            <person name="Griggs A."/>
            <person name="Gujja S."/>
            <person name="Hansen M."/>
            <person name="Howarth C."/>
            <person name="Imamovic A."/>
            <person name="Larimer J."/>
            <person name="McCowan C."/>
            <person name="Montmayeur A."/>
            <person name="Murphy C."/>
            <person name="Neiman D."/>
            <person name="Pearson M."/>
            <person name="Priest M."/>
            <person name="Roberts A."/>
            <person name="Saif S."/>
            <person name="Shea T."/>
            <person name="Sisk P."/>
            <person name="Sykes S."/>
            <person name="Wortman J."/>
            <person name="Nusbaum C."/>
            <person name="Birren B."/>
        </authorList>
    </citation>
    <scope>NUCLEOTIDE SEQUENCE [LARGE SCALE GENOMIC DNA]</scope>
    <source>
        <strain evidence="3">race PST-78</strain>
    </source>
</reference>
<comment type="caution">
    <text evidence="2">The sequence shown here is derived from an EMBL/GenBank/DDBJ whole genome shotgun (WGS) entry which is preliminary data.</text>
</comment>
<name>A0A0L0VW27_9BASI</name>